<feature type="transmembrane region" description="Helical" evidence="4">
    <location>
        <begin position="172"/>
        <end position="191"/>
    </location>
</feature>
<dbReference type="Proteomes" id="UP001319865">
    <property type="component" value="Chromosome"/>
</dbReference>
<evidence type="ECO:0000256" key="4">
    <source>
        <dbReference type="SAM" id="Phobius"/>
    </source>
</evidence>
<feature type="domain" description="HTH araC/xylS-type" evidence="5">
    <location>
        <begin position="286"/>
        <end position="383"/>
    </location>
</feature>
<sequence length="391" mass="45871">MIENLIVAFSGLMGFLTIFIILVRYQTNRITNIYLVIIYSIVSTRMLLIGAFNLENNDFITSLLDKYNNLLIVVIPCSYLYFLNLVKDRKMMDLDNVKHFIIPLLFNGIDFVLDKKYIDIMRSDFYYYTFFTLYTITYLALNFNLLNKNIWNRKGDIGIVVKQNQLIKKWSIFLFSMFVINAIRIIIVLYWEINNDNYSFGASFLWISGLFWLVLYFKIIISPEILYGFTYLNTAISEKKKGDKTTISFWNTNSNIVIANIQDKQLKAKIKDSISNYMELVDQFSFHNNFYRSMGFSITDLSNKLNIPKSHLHYIFKYHSKISFSEYKKIVRIHDSLALISEGYLATNTFDSLAKEVGFKSYNTFFVSFKDFTGVTPHEYLINLLKNKGAN</sequence>
<dbReference type="PANTHER" id="PTHR43280">
    <property type="entry name" value="ARAC-FAMILY TRANSCRIPTIONAL REGULATOR"/>
    <property type="match status" value="1"/>
</dbReference>
<dbReference type="InterPro" id="IPR009057">
    <property type="entry name" value="Homeodomain-like_sf"/>
</dbReference>
<evidence type="ECO:0000313" key="6">
    <source>
        <dbReference type="EMBL" id="BDB53211.1"/>
    </source>
</evidence>
<dbReference type="PROSITE" id="PS01124">
    <property type="entry name" value="HTH_ARAC_FAMILY_2"/>
    <property type="match status" value="1"/>
</dbReference>
<accession>A0ABM7UZV2</accession>
<dbReference type="RefSeq" id="WP_229329344.1">
    <property type="nucleotide sequence ID" value="NZ_AP025183.1"/>
</dbReference>
<keyword evidence="7" id="KW-1185">Reference proteome</keyword>
<dbReference type="EMBL" id="AP025183">
    <property type="protein sequence ID" value="BDB53211.1"/>
    <property type="molecule type" value="Genomic_DNA"/>
</dbReference>
<dbReference type="Gene3D" id="1.10.10.60">
    <property type="entry name" value="Homeodomain-like"/>
    <property type="match status" value="1"/>
</dbReference>
<reference evidence="6 7" key="1">
    <citation type="journal article" date="2022" name="Int. J. Syst. Evol. Microbiol.">
        <title>Flavobacterium ammonificans sp. nov. and Flavobacterium ammoniigenes sp. nov., ammonifying bacteria isolated from surface river water.</title>
        <authorList>
            <person name="Watanabe K."/>
            <person name="Kitamura T."/>
            <person name="Ogata Y."/>
            <person name="Shindo C."/>
            <person name="Suda W."/>
        </authorList>
    </citation>
    <scope>NUCLEOTIDE SEQUENCE [LARGE SCALE GENOMIC DNA]</scope>
    <source>
        <strain evidence="6 7">GENT11</strain>
    </source>
</reference>
<keyword evidence="4" id="KW-0812">Transmembrane</keyword>
<evidence type="ECO:0000256" key="3">
    <source>
        <dbReference type="ARBA" id="ARBA00023163"/>
    </source>
</evidence>
<proteinExistence type="predicted"/>
<dbReference type="SUPFAM" id="SSF46689">
    <property type="entry name" value="Homeodomain-like"/>
    <property type="match status" value="1"/>
</dbReference>
<reference evidence="6 7" key="2">
    <citation type="journal article" date="2022" name="Microorganisms">
        <title>Complete Genome Sequences of Two Flavobacterium ammonificans Strains and a Flavobacterium ammoniigenes Strain of Ammonifying Bacterioplankton Isolated from Surface River Water.</title>
        <authorList>
            <person name="Suda W."/>
            <person name="Ogata Y."/>
            <person name="Shindo C."/>
            <person name="Watanabe K."/>
        </authorList>
    </citation>
    <scope>NUCLEOTIDE SEQUENCE [LARGE SCALE GENOMIC DNA]</scope>
    <source>
        <strain evidence="6 7">GENT11</strain>
    </source>
</reference>
<feature type="transmembrane region" description="Helical" evidence="4">
    <location>
        <begin position="6"/>
        <end position="25"/>
    </location>
</feature>
<gene>
    <name evidence="6" type="ORF">GENT11_15230</name>
</gene>
<evidence type="ECO:0000256" key="1">
    <source>
        <dbReference type="ARBA" id="ARBA00023015"/>
    </source>
</evidence>
<feature type="transmembrane region" description="Helical" evidence="4">
    <location>
        <begin position="32"/>
        <end position="52"/>
    </location>
</feature>
<keyword evidence="2" id="KW-0238">DNA-binding</keyword>
<organism evidence="6 7">
    <name type="scientific">Flavobacterium ammonificans</name>
    <dbReference type="NCBI Taxonomy" id="1751056"/>
    <lineage>
        <taxon>Bacteria</taxon>
        <taxon>Pseudomonadati</taxon>
        <taxon>Bacteroidota</taxon>
        <taxon>Flavobacteriia</taxon>
        <taxon>Flavobacteriales</taxon>
        <taxon>Flavobacteriaceae</taxon>
        <taxon>Flavobacterium</taxon>
    </lineage>
</organism>
<evidence type="ECO:0000256" key="2">
    <source>
        <dbReference type="ARBA" id="ARBA00023125"/>
    </source>
</evidence>
<name>A0ABM7UZV2_9FLAO</name>
<dbReference type="Pfam" id="PF12833">
    <property type="entry name" value="HTH_18"/>
    <property type="match status" value="1"/>
</dbReference>
<evidence type="ECO:0000313" key="7">
    <source>
        <dbReference type="Proteomes" id="UP001319865"/>
    </source>
</evidence>
<dbReference type="InterPro" id="IPR018060">
    <property type="entry name" value="HTH_AraC"/>
</dbReference>
<feature type="transmembrane region" description="Helical" evidence="4">
    <location>
        <begin position="197"/>
        <end position="217"/>
    </location>
</feature>
<feature type="transmembrane region" description="Helical" evidence="4">
    <location>
        <begin position="125"/>
        <end position="146"/>
    </location>
</feature>
<keyword evidence="4" id="KW-1133">Transmembrane helix</keyword>
<dbReference type="PANTHER" id="PTHR43280:SF2">
    <property type="entry name" value="HTH-TYPE TRANSCRIPTIONAL REGULATOR EXSA"/>
    <property type="match status" value="1"/>
</dbReference>
<keyword evidence="3" id="KW-0804">Transcription</keyword>
<protein>
    <recommendedName>
        <fullName evidence="5">HTH araC/xylS-type domain-containing protein</fullName>
    </recommendedName>
</protein>
<keyword evidence="1" id="KW-0805">Transcription regulation</keyword>
<evidence type="ECO:0000259" key="5">
    <source>
        <dbReference type="PROSITE" id="PS01124"/>
    </source>
</evidence>
<feature type="transmembrane region" description="Helical" evidence="4">
    <location>
        <begin position="67"/>
        <end position="85"/>
    </location>
</feature>
<keyword evidence="4" id="KW-0472">Membrane</keyword>
<dbReference type="SMART" id="SM00342">
    <property type="entry name" value="HTH_ARAC"/>
    <property type="match status" value="1"/>
</dbReference>